<keyword evidence="7 10" id="KW-0067">ATP-binding</keyword>
<dbReference type="AlphaFoldDB" id="A0A8J6LM56"/>
<name>A0A8J6LM56_9FIRM</name>
<feature type="site" description="Interaction with substrate tRNA" evidence="10">
    <location>
        <position position="100"/>
    </location>
</feature>
<dbReference type="GO" id="GO:0005524">
    <property type="term" value="F:ATP binding"/>
    <property type="evidence" value="ECO:0007669"/>
    <property type="project" value="UniProtKB-UniRule"/>
</dbReference>
<dbReference type="PANTHER" id="PTHR11088">
    <property type="entry name" value="TRNA DIMETHYLALLYLTRANSFERASE"/>
    <property type="match status" value="1"/>
</dbReference>
<evidence type="ECO:0000256" key="8">
    <source>
        <dbReference type="ARBA" id="ARBA00022842"/>
    </source>
</evidence>
<feature type="site" description="Interaction with substrate tRNA" evidence="10">
    <location>
        <position position="123"/>
    </location>
</feature>
<feature type="binding site" evidence="10">
    <location>
        <begin position="9"/>
        <end position="16"/>
    </location>
    <ligand>
        <name>ATP</name>
        <dbReference type="ChEBI" id="CHEBI:30616"/>
    </ligand>
</feature>
<dbReference type="Gene3D" id="1.10.20.140">
    <property type="match status" value="1"/>
</dbReference>
<dbReference type="EMBL" id="JAAKDE010000013">
    <property type="protein sequence ID" value="MBA2133294.1"/>
    <property type="molecule type" value="Genomic_DNA"/>
</dbReference>
<dbReference type="GO" id="GO:0052381">
    <property type="term" value="F:tRNA dimethylallyltransferase activity"/>
    <property type="evidence" value="ECO:0007669"/>
    <property type="project" value="UniProtKB-UniRule"/>
</dbReference>
<evidence type="ECO:0000256" key="7">
    <source>
        <dbReference type="ARBA" id="ARBA00022840"/>
    </source>
</evidence>
<protein>
    <recommendedName>
        <fullName evidence="10">tRNA dimethylallyltransferase</fullName>
        <ecNumber evidence="10">2.5.1.75</ecNumber>
    </recommendedName>
    <alternativeName>
        <fullName evidence="10">Dimethylallyl diphosphate:tRNA dimethylallyltransferase</fullName>
        <shortName evidence="10">DMAPP:tRNA dimethylallyltransferase</shortName>
        <shortName evidence="10">DMATase</shortName>
    </alternativeName>
    <alternativeName>
        <fullName evidence="10">Isopentenyl-diphosphate:tRNA isopentenyltransferase</fullName>
        <shortName evidence="10">IPP transferase</shortName>
        <shortName evidence="10">IPPT</shortName>
        <shortName evidence="10">IPTase</shortName>
    </alternativeName>
</protein>
<dbReference type="Pfam" id="PF01715">
    <property type="entry name" value="IPPT"/>
    <property type="match status" value="1"/>
</dbReference>
<dbReference type="SUPFAM" id="SSF52540">
    <property type="entry name" value="P-loop containing nucleoside triphosphate hydrolases"/>
    <property type="match status" value="2"/>
</dbReference>
<evidence type="ECO:0000256" key="11">
    <source>
        <dbReference type="RuleBase" id="RU003783"/>
    </source>
</evidence>
<evidence type="ECO:0000256" key="6">
    <source>
        <dbReference type="ARBA" id="ARBA00022741"/>
    </source>
</evidence>
<comment type="caution">
    <text evidence="14">The sequence shown here is derived from an EMBL/GenBank/DDBJ whole genome shotgun (WGS) entry which is preliminary data.</text>
</comment>
<gene>
    <name evidence="10 14" type="primary">miaA</name>
    <name evidence="14" type="ORF">G5B42_07030</name>
</gene>
<evidence type="ECO:0000256" key="9">
    <source>
        <dbReference type="ARBA" id="ARBA00049563"/>
    </source>
</evidence>
<dbReference type="RefSeq" id="WP_181339744.1">
    <property type="nucleotide sequence ID" value="NZ_JAAKDE010000013.1"/>
</dbReference>
<comment type="cofactor">
    <cofactor evidence="1 10">
        <name>Mg(2+)</name>
        <dbReference type="ChEBI" id="CHEBI:18420"/>
    </cofactor>
</comment>
<dbReference type="FunFam" id="1.10.20.140:FF:000001">
    <property type="entry name" value="tRNA dimethylallyltransferase"/>
    <property type="match status" value="1"/>
</dbReference>
<keyword evidence="6 10" id="KW-0547">Nucleotide-binding</keyword>
<keyword evidence="15" id="KW-1185">Reference proteome</keyword>
<dbReference type="EC" id="2.5.1.75" evidence="10"/>
<dbReference type="Proteomes" id="UP000657177">
    <property type="component" value="Unassembled WGS sequence"/>
</dbReference>
<proteinExistence type="inferred from homology"/>
<dbReference type="HAMAP" id="MF_00185">
    <property type="entry name" value="IPP_trans"/>
    <property type="match status" value="1"/>
</dbReference>
<keyword evidence="5 10" id="KW-0819">tRNA processing</keyword>
<evidence type="ECO:0000256" key="13">
    <source>
        <dbReference type="RuleBase" id="RU003785"/>
    </source>
</evidence>
<sequence>MGPLIVLVGPTAVGKTELAVNLALHFGAQIISADSMQIYQGMDIGTAKPTLEERKGVPHHLIDLVPPDQPFTVVDYQEHYNQVRSRLAKEGILPLLTGGTGLYIRAVTQGFIFPVPPPDPQLRAALKQEAESRGHEAVYRRLQALDPEAARKIHPNDLKRTLRALEVILATGRPFSAQQQAERRTLPRDVVYIGLHRERAELYDRINRRVDRMIAAGLVEEVASLLAQGYGPDLQSMQGLGYKELIPVVQGRTSLAEAVELLKKRTRHYAKRQETWFRREPVEKWFLLRAGEEEKTYQKILAFLEGRINCLSNRFN</sequence>
<evidence type="ECO:0000256" key="4">
    <source>
        <dbReference type="ARBA" id="ARBA00022679"/>
    </source>
</evidence>
<keyword evidence="8 10" id="KW-0460">Magnesium</keyword>
<evidence type="ECO:0000313" key="14">
    <source>
        <dbReference type="EMBL" id="MBA2133294.1"/>
    </source>
</evidence>
<evidence type="ECO:0000256" key="3">
    <source>
        <dbReference type="ARBA" id="ARBA00005842"/>
    </source>
</evidence>
<evidence type="ECO:0000313" key="15">
    <source>
        <dbReference type="Proteomes" id="UP000657177"/>
    </source>
</evidence>
<organism evidence="14 15">
    <name type="scientific">Capillibacterium thermochitinicola</name>
    <dbReference type="NCBI Taxonomy" id="2699427"/>
    <lineage>
        <taxon>Bacteria</taxon>
        <taxon>Bacillati</taxon>
        <taxon>Bacillota</taxon>
        <taxon>Capillibacterium</taxon>
    </lineage>
</organism>
<dbReference type="InterPro" id="IPR039657">
    <property type="entry name" value="Dimethylallyltransferase"/>
</dbReference>
<feature type="region of interest" description="Interaction with substrate tRNA" evidence="10">
    <location>
        <begin position="34"/>
        <end position="37"/>
    </location>
</feature>
<comment type="function">
    <text evidence="2 10 12">Catalyzes the transfer of a dimethylallyl group onto the adenine at position 37 in tRNAs that read codons beginning with uridine, leading to the formation of N6-(dimethylallyl)adenosine (i(6)A).</text>
</comment>
<dbReference type="InterPro" id="IPR018022">
    <property type="entry name" value="IPT"/>
</dbReference>
<dbReference type="Gene3D" id="3.40.50.300">
    <property type="entry name" value="P-loop containing nucleotide triphosphate hydrolases"/>
    <property type="match status" value="1"/>
</dbReference>
<dbReference type="PANTHER" id="PTHR11088:SF60">
    <property type="entry name" value="TRNA DIMETHYLALLYLTRANSFERASE"/>
    <property type="match status" value="1"/>
</dbReference>
<comment type="similarity">
    <text evidence="3 10 13">Belongs to the IPP transferase family.</text>
</comment>
<dbReference type="NCBIfam" id="TIGR00174">
    <property type="entry name" value="miaA"/>
    <property type="match status" value="1"/>
</dbReference>
<evidence type="ECO:0000256" key="12">
    <source>
        <dbReference type="RuleBase" id="RU003784"/>
    </source>
</evidence>
<evidence type="ECO:0000256" key="2">
    <source>
        <dbReference type="ARBA" id="ARBA00003213"/>
    </source>
</evidence>
<evidence type="ECO:0000256" key="1">
    <source>
        <dbReference type="ARBA" id="ARBA00001946"/>
    </source>
</evidence>
<keyword evidence="4 10" id="KW-0808">Transferase</keyword>
<evidence type="ECO:0000256" key="5">
    <source>
        <dbReference type="ARBA" id="ARBA00022694"/>
    </source>
</evidence>
<evidence type="ECO:0000256" key="10">
    <source>
        <dbReference type="HAMAP-Rule" id="MF_00185"/>
    </source>
</evidence>
<comment type="caution">
    <text evidence="10">Lacks conserved residue(s) required for the propagation of feature annotation.</text>
</comment>
<dbReference type="InterPro" id="IPR027417">
    <property type="entry name" value="P-loop_NTPase"/>
</dbReference>
<accession>A0A8J6LM56</accession>
<comment type="catalytic activity">
    <reaction evidence="9 10 11">
        <text>adenosine(37) in tRNA + dimethylallyl diphosphate = N(6)-dimethylallyladenosine(37) in tRNA + diphosphate</text>
        <dbReference type="Rhea" id="RHEA:26482"/>
        <dbReference type="Rhea" id="RHEA-COMP:10162"/>
        <dbReference type="Rhea" id="RHEA-COMP:10375"/>
        <dbReference type="ChEBI" id="CHEBI:33019"/>
        <dbReference type="ChEBI" id="CHEBI:57623"/>
        <dbReference type="ChEBI" id="CHEBI:74411"/>
        <dbReference type="ChEBI" id="CHEBI:74415"/>
        <dbReference type="EC" id="2.5.1.75"/>
    </reaction>
</comment>
<reference evidence="14" key="1">
    <citation type="submission" date="2020-06" db="EMBL/GenBank/DDBJ databases">
        <title>Novel chitinolytic bacterium.</title>
        <authorList>
            <person name="Ungkulpasvich U."/>
            <person name="Kosugi A."/>
            <person name="Uke A."/>
        </authorList>
    </citation>
    <scope>NUCLEOTIDE SEQUENCE</scope>
    <source>
        <strain evidence="14">UUS1-1</strain>
    </source>
</reference>
<comment type="subunit">
    <text evidence="10">Monomer.</text>
</comment>
<feature type="binding site" evidence="10">
    <location>
        <begin position="11"/>
        <end position="16"/>
    </location>
    <ligand>
        <name>substrate</name>
    </ligand>
</feature>
<dbReference type="GO" id="GO:0006400">
    <property type="term" value="P:tRNA modification"/>
    <property type="evidence" value="ECO:0007669"/>
    <property type="project" value="TreeGrafter"/>
</dbReference>